<evidence type="ECO:0000313" key="2">
    <source>
        <dbReference type="Proteomes" id="UP000317708"/>
    </source>
</evidence>
<dbReference type="AlphaFoldDB" id="A0A552F3R5"/>
<evidence type="ECO:0000313" key="1">
    <source>
        <dbReference type="EMBL" id="TRU41365.1"/>
    </source>
</evidence>
<name>A0A552F3R5_MICAE</name>
<protein>
    <submittedName>
        <fullName evidence="1">Uncharacterized protein</fullName>
    </submittedName>
</protein>
<sequence length="65" mass="7615">MAILEQHLKSLTAISLSPVHLLVIPPQRFLQLQILQLSIRRSIKLYLRLQMLDYSPRSQLIKTSY</sequence>
<organism evidence="1 2">
    <name type="scientific">Microcystis aeruginosa Ma_MB_S_20031200_S102</name>
    <dbReference type="NCBI Taxonomy" id="2486254"/>
    <lineage>
        <taxon>Bacteria</taxon>
        <taxon>Bacillati</taxon>
        <taxon>Cyanobacteriota</taxon>
        <taxon>Cyanophyceae</taxon>
        <taxon>Oscillatoriophycideae</taxon>
        <taxon>Chroococcales</taxon>
        <taxon>Microcystaceae</taxon>
        <taxon>Microcystis</taxon>
    </lineage>
</organism>
<reference evidence="1 2" key="1">
    <citation type="submission" date="2019-01" db="EMBL/GenBank/DDBJ databases">
        <title>Coherence of Microcystis species and biogeography revealed through population genomics.</title>
        <authorList>
            <person name="Perez-Carrascal O.M."/>
            <person name="Terrat Y."/>
            <person name="Giani A."/>
            <person name="Fortin N."/>
            <person name="Tromas N."/>
            <person name="Shapiro B.J."/>
        </authorList>
    </citation>
    <scope>NUCLEOTIDE SEQUENCE [LARGE SCALE GENOMIC DNA]</scope>
    <source>
        <strain evidence="1">Ma_MB_S_20031200_S102</strain>
    </source>
</reference>
<proteinExistence type="predicted"/>
<gene>
    <name evidence="1" type="ORF">EWV92_03525</name>
</gene>
<dbReference type="Proteomes" id="UP000317708">
    <property type="component" value="Unassembled WGS sequence"/>
</dbReference>
<comment type="caution">
    <text evidence="1">The sequence shown here is derived from an EMBL/GenBank/DDBJ whole genome shotgun (WGS) entry which is preliminary data.</text>
</comment>
<accession>A0A552F3R5</accession>
<dbReference type="EMBL" id="SFBI01000037">
    <property type="protein sequence ID" value="TRU41365.1"/>
    <property type="molecule type" value="Genomic_DNA"/>
</dbReference>